<dbReference type="SUPFAM" id="SSF46894">
    <property type="entry name" value="C-terminal effector domain of the bipartite response regulators"/>
    <property type="match status" value="1"/>
</dbReference>
<evidence type="ECO:0000313" key="9">
    <source>
        <dbReference type="EMBL" id="MFD2840437.1"/>
    </source>
</evidence>
<dbReference type="InterPro" id="IPR011006">
    <property type="entry name" value="CheY-like_superfamily"/>
</dbReference>
<protein>
    <submittedName>
        <fullName evidence="9">Response regulator</fullName>
    </submittedName>
</protein>
<evidence type="ECO:0000256" key="4">
    <source>
        <dbReference type="ARBA" id="ARBA00023163"/>
    </source>
</evidence>
<evidence type="ECO:0000256" key="3">
    <source>
        <dbReference type="ARBA" id="ARBA00023125"/>
    </source>
</evidence>
<dbReference type="PANTHER" id="PTHR43214:SF24">
    <property type="entry name" value="TRANSCRIPTIONAL REGULATORY PROTEIN NARL-RELATED"/>
    <property type="match status" value="1"/>
</dbReference>
<dbReference type="PROSITE" id="PS00622">
    <property type="entry name" value="HTH_LUXR_1"/>
    <property type="match status" value="1"/>
</dbReference>
<dbReference type="PRINTS" id="PR00038">
    <property type="entry name" value="HTHLUXR"/>
</dbReference>
<keyword evidence="1 5" id="KW-0597">Phosphoprotein</keyword>
<dbReference type="Proteomes" id="UP001597391">
    <property type="component" value="Unassembled WGS sequence"/>
</dbReference>
<dbReference type="InterPro" id="IPR001789">
    <property type="entry name" value="Sig_transdc_resp-reg_receiver"/>
</dbReference>
<evidence type="ECO:0000256" key="1">
    <source>
        <dbReference type="ARBA" id="ARBA00022553"/>
    </source>
</evidence>
<dbReference type="CDD" id="cd17535">
    <property type="entry name" value="REC_NarL-like"/>
    <property type="match status" value="1"/>
</dbReference>
<accession>A0ABW5XF08</accession>
<dbReference type="InterPro" id="IPR000792">
    <property type="entry name" value="Tscrpt_reg_LuxR_C"/>
</dbReference>
<evidence type="ECO:0000256" key="2">
    <source>
        <dbReference type="ARBA" id="ARBA00023015"/>
    </source>
</evidence>
<organism evidence="9 10">
    <name type="scientific">Populibacterium corticicola</name>
    <dbReference type="NCBI Taxonomy" id="1812826"/>
    <lineage>
        <taxon>Bacteria</taxon>
        <taxon>Bacillati</taxon>
        <taxon>Actinomycetota</taxon>
        <taxon>Actinomycetes</taxon>
        <taxon>Micrococcales</taxon>
        <taxon>Jonesiaceae</taxon>
        <taxon>Populibacterium</taxon>
    </lineage>
</organism>
<keyword evidence="10" id="KW-1185">Reference proteome</keyword>
<feature type="region of interest" description="Disordered" evidence="6">
    <location>
        <begin position="147"/>
        <end position="170"/>
    </location>
</feature>
<feature type="domain" description="Response regulatory" evidence="8">
    <location>
        <begin position="6"/>
        <end position="122"/>
    </location>
</feature>
<keyword evidence="3" id="KW-0238">DNA-binding</keyword>
<feature type="modified residue" description="4-aspartylphosphate" evidence="5">
    <location>
        <position position="57"/>
    </location>
</feature>
<dbReference type="EMBL" id="JBHUOP010000003">
    <property type="protein sequence ID" value="MFD2840437.1"/>
    <property type="molecule type" value="Genomic_DNA"/>
</dbReference>
<evidence type="ECO:0000259" key="7">
    <source>
        <dbReference type="PROSITE" id="PS50043"/>
    </source>
</evidence>
<keyword evidence="2" id="KW-0805">Transcription regulation</keyword>
<dbReference type="SUPFAM" id="SSF52172">
    <property type="entry name" value="CheY-like"/>
    <property type="match status" value="1"/>
</dbReference>
<evidence type="ECO:0000256" key="6">
    <source>
        <dbReference type="SAM" id="MobiDB-lite"/>
    </source>
</evidence>
<comment type="caution">
    <text evidence="9">The sequence shown here is derived from an EMBL/GenBank/DDBJ whole genome shotgun (WGS) entry which is preliminary data.</text>
</comment>
<dbReference type="CDD" id="cd06170">
    <property type="entry name" value="LuxR_C_like"/>
    <property type="match status" value="1"/>
</dbReference>
<dbReference type="Pfam" id="PF00072">
    <property type="entry name" value="Response_reg"/>
    <property type="match status" value="1"/>
</dbReference>
<dbReference type="PANTHER" id="PTHR43214">
    <property type="entry name" value="TWO-COMPONENT RESPONSE REGULATOR"/>
    <property type="match status" value="1"/>
</dbReference>
<evidence type="ECO:0000313" key="10">
    <source>
        <dbReference type="Proteomes" id="UP001597391"/>
    </source>
</evidence>
<reference evidence="10" key="1">
    <citation type="journal article" date="2019" name="Int. J. Syst. Evol. Microbiol.">
        <title>The Global Catalogue of Microorganisms (GCM) 10K type strain sequencing project: providing services to taxonomists for standard genome sequencing and annotation.</title>
        <authorList>
            <consortium name="The Broad Institute Genomics Platform"/>
            <consortium name="The Broad Institute Genome Sequencing Center for Infectious Disease"/>
            <person name="Wu L."/>
            <person name="Ma J."/>
        </authorList>
    </citation>
    <scope>NUCLEOTIDE SEQUENCE [LARGE SCALE GENOMIC DNA]</scope>
    <source>
        <strain evidence="10">KCTC 33576</strain>
    </source>
</reference>
<evidence type="ECO:0000259" key="8">
    <source>
        <dbReference type="PROSITE" id="PS50110"/>
    </source>
</evidence>
<dbReference type="RefSeq" id="WP_377466277.1">
    <property type="nucleotide sequence ID" value="NZ_JBHUOP010000003.1"/>
</dbReference>
<keyword evidence="4" id="KW-0804">Transcription</keyword>
<dbReference type="InterPro" id="IPR039420">
    <property type="entry name" value="WalR-like"/>
</dbReference>
<dbReference type="PROSITE" id="PS50043">
    <property type="entry name" value="HTH_LUXR_2"/>
    <property type="match status" value="1"/>
</dbReference>
<dbReference type="InterPro" id="IPR016032">
    <property type="entry name" value="Sig_transdc_resp-reg_C-effctor"/>
</dbReference>
<evidence type="ECO:0000256" key="5">
    <source>
        <dbReference type="PROSITE-ProRule" id="PRU00169"/>
    </source>
</evidence>
<sequence length="245" mass="26163">MTDTIRILIADDDALVRAGLKLILGAHPELMVVGEAPNGEVAVHMFRDLLPDVVLMDIRMPERSGLSATEEILRTHPSANIVVLTTFDTDEFVVRALKSGARGFLLKDTEPAELVRSVRVAAAGQATLSPSVITQLVAQVPGVGVSNTAGTDKTGDPSHGSGAVVHPSDRARRDENAYAHLLELTDRELDVARAVAVGMSNSQIAEHLFLSVPTVKTHLSRVFDKLGVDNRVQVALTITAAKLNT</sequence>
<dbReference type="InterPro" id="IPR058245">
    <property type="entry name" value="NreC/VraR/RcsB-like_REC"/>
</dbReference>
<dbReference type="Pfam" id="PF00196">
    <property type="entry name" value="GerE"/>
    <property type="match status" value="1"/>
</dbReference>
<dbReference type="SMART" id="SM00421">
    <property type="entry name" value="HTH_LUXR"/>
    <property type="match status" value="1"/>
</dbReference>
<dbReference type="Gene3D" id="3.40.50.2300">
    <property type="match status" value="1"/>
</dbReference>
<name>A0ABW5XF08_9MICO</name>
<dbReference type="PROSITE" id="PS50110">
    <property type="entry name" value="RESPONSE_REGULATORY"/>
    <property type="match status" value="1"/>
</dbReference>
<gene>
    <name evidence="9" type="ORF">ACFSYH_07600</name>
</gene>
<feature type="domain" description="HTH luxR-type" evidence="7">
    <location>
        <begin position="177"/>
        <end position="244"/>
    </location>
</feature>
<dbReference type="SMART" id="SM00448">
    <property type="entry name" value="REC"/>
    <property type="match status" value="1"/>
</dbReference>
<proteinExistence type="predicted"/>